<comment type="caution">
    <text evidence="2">The sequence shown here is derived from an EMBL/GenBank/DDBJ whole genome shotgun (WGS) entry which is preliminary data.</text>
</comment>
<dbReference type="EMBL" id="JBHSPW010000009">
    <property type="protein sequence ID" value="MFC5894972.1"/>
    <property type="molecule type" value="Genomic_DNA"/>
</dbReference>
<dbReference type="Gene3D" id="1.20.1290.10">
    <property type="entry name" value="AhpD-like"/>
    <property type="match status" value="1"/>
</dbReference>
<reference evidence="3" key="1">
    <citation type="journal article" date="2019" name="Int. J. Syst. Evol. Microbiol.">
        <title>The Global Catalogue of Microorganisms (GCM) 10K type strain sequencing project: providing services to taxonomists for standard genome sequencing and annotation.</title>
        <authorList>
            <consortium name="The Broad Institute Genomics Platform"/>
            <consortium name="The Broad Institute Genome Sequencing Center for Infectious Disease"/>
            <person name="Wu L."/>
            <person name="Ma J."/>
        </authorList>
    </citation>
    <scope>NUCLEOTIDE SEQUENCE [LARGE SCALE GENOMIC DNA]</scope>
    <source>
        <strain evidence="3">CGMCC 1.15809</strain>
    </source>
</reference>
<dbReference type="RefSeq" id="WP_345077303.1">
    <property type="nucleotide sequence ID" value="NZ_BAAAWG010000002.1"/>
</dbReference>
<keyword evidence="3" id="KW-1185">Reference proteome</keyword>
<sequence>MNDATTTEAQNRRVFIDKQSPETYRAFRRAAQAAHADAVEAGLDPLLLELINVRVSQINGCAYCLNAHTRAALYAGESPQRLGTLPAWRDTELFTPRERAGLALAEATTHPADAAAQESAYAAAREVFTDAEISAAIWAAITINAFNRVSVLSKHPVRPAAVPRPAEG</sequence>
<evidence type="ECO:0000259" key="1">
    <source>
        <dbReference type="Pfam" id="PF02627"/>
    </source>
</evidence>
<protein>
    <submittedName>
        <fullName evidence="2">Carboxymuconolactone decarboxylase family protein</fullName>
    </submittedName>
</protein>
<accession>A0ABW1FM07</accession>
<dbReference type="Proteomes" id="UP001596241">
    <property type="component" value="Unassembled WGS sequence"/>
</dbReference>
<dbReference type="InterPro" id="IPR004675">
    <property type="entry name" value="AhpD_core"/>
</dbReference>
<evidence type="ECO:0000313" key="3">
    <source>
        <dbReference type="Proteomes" id="UP001596241"/>
    </source>
</evidence>
<name>A0ABW1FM07_9ACTN</name>
<organism evidence="2 3">
    <name type="scientific">Streptomyces ramulosus</name>
    <dbReference type="NCBI Taxonomy" id="47762"/>
    <lineage>
        <taxon>Bacteria</taxon>
        <taxon>Bacillati</taxon>
        <taxon>Actinomycetota</taxon>
        <taxon>Actinomycetes</taxon>
        <taxon>Kitasatosporales</taxon>
        <taxon>Streptomycetaceae</taxon>
        <taxon>Streptomyces</taxon>
    </lineage>
</organism>
<dbReference type="PANTHER" id="PTHR35446:SF2">
    <property type="entry name" value="CARBOXYMUCONOLACTONE DECARBOXYLASE-LIKE DOMAIN-CONTAINING PROTEIN"/>
    <property type="match status" value="1"/>
</dbReference>
<proteinExistence type="predicted"/>
<gene>
    <name evidence="2" type="ORF">ACFP3M_19420</name>
</gene>
<dbReference type="SUPFAM" id="SSF69118">
    <property type="entry name" value="AhpD-like"/>
    <property type="match status" value="1"/>
</dbReference>
<dbReference type="PANTHER" id="PTHR35446">
    <property type="entry name" value="SI:CH211-175M2.5"/>
    <property type="match status" value="1"/>
</dbReference>
<dbReference type="Pfam" id="PF02627">
    <property type="entry name" value="CMD"/>
    <property type="match status" value="1"/>
</dbReference>
<feature type="domain" description="Carboxymuconolactone decarboxylase-like" evidence="1">
    <location>
        <begin position="21"/>
        <end position="107"/>
    </location>
</feature>
<dbReference type="NCBIfam" id="TIGR00778">
    <property type="entry name" value="ahpD_dom"/>
    <property type="match status" value="1"/>
</dbReference>
<dbReference type="InterPro" id="IPR003779">
    <property type="entry name" value="CMD-like"/>
</dbReference>
<evidence type="ECO:0000313" key="2">
    <source>
        <dbReference type="EMBL" id="MFC5894972.1"/>
    </source>
</evidence>
<dbReference type="InterPro" id="IPR029032">
    <property type="entry name" value="AhpD-like"/>
</dbReference>